<sequence length="31" mass="3414">EAGSLRSAFAGSMWRISAISFHMVLILVCFL</sequence>
<reference evidence="2" key="4">
    <citation type="submission" date="2019-03" db="UniProtKB">
        <authorList>
            <consortium name="EnsemblPlants"/>
        </authorList>
    </citation>
    <scope>IDENTIFICATION</scope>
</reference>
<proteinExistence type="predicted"/>
<reference evidence="2" key="5">
    <citation type="journal article" date="2021" name="G3 (Bethesda)">
        <title>Aegilops tauschii genome assembly Aet v5.0 features greater sequence contiguity and improved annotation.</title>
        <authorList>
            <person name="Wang L."/>
            <person name="Zhu T."/>
            <person name="Rodriguez J.C."/>
            <person name="Deal K.R."/>
            <person name="Dubcovsky J."/>
            <person name="McGuire P.E."/>
            <person name="Lux T."/>
            <person name="Spannagl M."/>
            <person name="Mayer K.F.X."/>
            <person name="Baldrich P."/>
            <person name="Meyers B.C."/>
            <person name="Huo N."/>
            <person name="Gu Y.Q."/>
            <person name="Zhou H."/>
            <person name="Devos K.M."/>
            <person name="Bennetzen J.L."/>
            <person name="Unver T."/>
            <person name="Budak H."/>
            <person name="Gulick P.J."/>
            <person name="Galiba G."/>
            <person name="Kalapos B."/>
            <person name="Nelson D.R."/>
            <person name="Li P."/>
            <person name="You F.M."/>
            <person name="Luo M.C."/>
            <person name="Dvorak J."/>
        </authorList>
    </citation>
    <scope>NUCLEOTIDE SEQUENCE [LARGE SCALE GENOMIC DNA]</scope>
    <source>
        <strain evidence="2">cv. AL8/78</strain>
    </source>
</reference>
<reference evidence="3" key="2">
    <citation type="journal article" date="2017" name="Nat. Plants">
        <title>The Aegilops tauschii genome reveals multiple impacts of transposons.</title>
        <authorList>
            <person name="Zhao G."/>
            <person name="Zou C."/>
            <person name="Li K."/>
            <person name="Wang K."/>
            <person name="Li T."/>
            <person name="Gao L."/>
            <person name="Zhang X."/>
            <person name="Wang H."/>
            <person name="Yang Z."/>
            <person name="Liu X."/>
            <person name="Jiang W."/>
            <person name="Mao L."/>
            <person name="Kong X."/>
            <person name="Jiao Y."/>
            <person name="Jia J."/>
        </authorList>
    </citation>
    <scope>NUCLEOTIDE SEQUENCE [LARGE SCALE GENOMIC DNA]</scope>
    <source>
        <strain evidence="3">cv. AL8/78</strain>
    </source>
</reference>
<reference evidence="2" key="3">
    <citation type="journal article" date="2017" name="Nature">
        <title>Genome sequence of the progenitor of the wheat D genome Aegilops tauschii.</title>
        <authorList>
            <person name="Luo M.C."/>
            <person name="Gu Y.Q."/>
            <person name="Puiu D."/>
            <person name="Wang H."/>
            <person name="Twardziok S.O."/>
            <person name="Deal K.R."/>
            <person name="Huo N."/>
            <person name="Zhu T."/>
            <person name="Wang L."/>
            <person name="Wang Y."/>
            <person name="McGuire P.E."/>
            <person name="Liu S."/>
            <person name="Long H."/>
            <person name="Ramasamy R.K."/>
            <person name="Rodriguez J.C."/>
            <person name="Van S.L."/>
            <person name="Yuan L."/>
            <person name="Wang Z."/>
            <person name="Xia Z."/>
            <person name="Xiao L."/>
            <person name="Anderson O.D."/>
            <person name="Ouyang S."/>
            <person name="Liang Y."/>
            <person name="Zimin A.V."/>
            <person name="Pertea G."/>
            <person name="Qi P."/>
            <person name="Bennetzen J.L."/>
            <person name="Dai X."/>
            <person name="Dawson M.W."/>
            <person name="Muller H.G."/>
            <person name="Kugler K."/>
            <person name="Rivarola-Duarte L."/>
            <person name="Spannagl M."/>
            <person name="Mayer K.F.X."/>
            <person name="Lu F.H."/>
            <person name="Bevan M.W."/>
            <person name="Leroy P."/>
            <person name="Li P."/>
            <person name="You F.M."/>
            <person name="Sun Q."/>
            <person name="Liu Z."/>
            <person name="Lyons E."/>
            <person name="Wicker T."/>
            <person name="Salzberg S.L."/>
            <person name="Devos K.M."/>
            <person name="Dvorak J."/>
        </authorList>
    </citation>
    <scope>NUCLEOTIDE SEQUENCE [LARGE SCALE GENOMIC DNA]</scope>
    <source>
        <strain evidence="2">cv. AL8/78</strain>
    </source>
</reference>
<keyword evidence="3" id="KW-1185">Reference proteome</keyword>
<name>A0A453J320_AEGTS</name>
<dbReference type="EnsemblPlants" id="AET4Gv20776100.1">
    <property type="protein sequence ID" value="AET4Gv20776100.1"/>
    <property type="gene ID" value="AET4Gv20776100"/>
</dbReference>
<evidence type="ECO:0000313" key="2">
    <source>
        <dbReference type="EnsemblPlants" id="AET4Gv20776100.1"/>
    </source>
</evidence>
<feature type="transmembrane region" description="Helical" evidence="1">
    <location>
        <begin position="12"/>
        <end position="30"/>
    </location>
</feature>
<keyword evidence="1" id="KW-1133">Transmembrane helix</keyword>
<keyword evidence="1" id="KW-0472">Membrane</keyword>
<reference evidence="3" key="1">
    <citation type="journal article" date="2014" name="Science">
        <title>Ancient hybridizations among the ancestral genomes of bread wheat.</title>
        <authorList>
            <consortium name="International Wheat Genome Sequencing Consortium,"/>
            <person name="Marcussen T."/>
            <person name="Sandve S.R."/>
            <person name="Heier L."/>
            <person name="Spannagl M."/>
            <person name="Pfeifer M."/>
            <person name="Jakobsen K.S."/>
            <person name="Wulff B.B."/>
            <person name="Steuernagel B."/>
            <person name="Mayer K.F."/>
            <person name="Olsen O.A."/>
        </authorList>
    </citation>
    <scope>NUCLEOTIDE SEQUENCE [LARGE SCALE GENOMIC DNA]</scope>
    <source>
        <strain evidence="3">cv. AL8/78</strain>
    </source>
</reference>
<accession>A0A453J320</accession>
<dbReference type="AlphaFoldDB" id="A0A453J320"/>
<keyword evidence="1" id="KW-0812">Transmembrane</keyword>
<evidence type="ECO:0000313" key="3">
    <source>
        <dbReference type="Proteomes" id="UP000015105"/>
    </source>
</evidence>
<protein>
    <submittedName>
        <fullName evidence="2">Uncharacterized protein</fullName>
    </submittedName>
</protein>
<dbReference type="Gramene" id="AET4Gv20776100.1">
    <property type="protein sequence ID" value="AET4Gv20776100.1"/>
    <property type="gene ID" value="AET4Gv20776100"/>
</dbReference>
<evidence type="ECO:0000256" key="1">
    <source>
        <dbReference type="SAM" id="Phobius"/>
    </source>
</evidence>
<dbReference type="Proteomes" id="UP000015105">
    <property type="component" value="Chromosome 4D"/>
</dbReference>
<organism evidence="2 3">
    <name type="scientific">Aegilops tauschii subsp. strangulata</name>
    <name type="common">Goatgrass</name>
    <dbReference type="NCBI Taxonomy" id="200361"/>
    <lineage>
        <taxon>Eukaryota</taxon>
        <taxon>Viridiplantae</taxon>
        <taxon>Streptophyta</taxon>
        <taxon>Embryophyta</taxon>
        <taxon>Tracheophyta</taxon>
        <taxon>Spermatophyta</taxon>
        <taxon>Magnoliopsida</taxon>
        <taxon>Liliopsida</taxon>
        <taxon>Poales</taxon>
        <taxon>Poaceae</taxon>
        <taxon>BOP clade</taxon>
        <taxon>Pooideae</taxon>
        <taxon>Triticodae</taxon>
        <taxon>Triticeae</taxon>
        <taxon>Triticinae</taxon>
        <taxon>Aegilops</taxon>
    </lineage>
</organism>